<feature type="chain" id="PRO_5025447845" evidence="1">
    <location>
        <begin position="24"/>
        <end position="369"/>
    </location>
</feature>
<keyword evidence="1" id="KW-0732">Signal</keyword>
<dbReference type="EMBL" id="ML996584">
    <property type="protein sequence ID" value="KAF2753415.1"/>
    <property type="molecule type" value="Genomic_DNA"/>
</dbReference>
<evidence type="ECO:0000256" key="1">
    <source>
        <dbReference type="SAM" id="SignalP"/>
    </source>
</evidence>
<dbReference type="GeneID" id="54480908"/>
<evidence type="ECO:0000313" key="2">
    <source>
        <dbReference type="EMBL" id="KAF2753415.1"/>
    </source>
</evidence>
<protein>
    <submittedName>
        <fullName evidence="2">Uncharacterized protein</fullName>
    </submittedName>
</protein>
<sequence>MLCNILLTFLISSIAIDAHVTRAEQWPSTNATEKCAISENDPDIWTKSNASAFLEAFLRKNGPVDWLHNMDLATTAGGSQGSSSLHCDQYPAQDVCPFPSLRCTDFTPPEVYFIRMAAASMYSFHALVGTLIDTLFGQEGLELDSIMQDLKPKEYKQPLALSIVNNLLFFIYAVKLDFPADTIFSLAMAAFGTARSLDMLNEKTSKEFPAAEIKHYLRQIWQEQNQDIRSAMSAIFKGIDVPQTPLDKLLPEEGNWNHDAQRIAMIFSSSNWIQDKATTSVRAEETVKIFGRNLQKAIVGQALSQYGMGIFVETHWKLNEKGEEPAVTDEAICHHYAEGRWMNVTTKHPRPGWPEYYNVCCNVYTHAFY</sequence>
<dbReference type="AlphaFoldDB" id="A0A6A6VTD7"/>
<name>A0A6A6VTD7_9PEZI</name>
<feature type="signal peptide" evidence="1">
    <location>
        <begin position="1"/>
        <end position="23"/>
    </location>
</feature>
<dbReference type="Proteomes" id="UP000799437">
    <property type="component" value="Unassembled WGS sequence"/>
</dbReference>
<accession>A0A6A6VTD7</accession>
<proteinExistence type="predicted"/>
<evidence type="ECO:0000313" key="3">
    <source>
        <dbReference type="Proteomes" id="UP000799437"/>
    </source>
</evidence>
<dbReference type="OrthoDB" id="3759935at2759"/>
<organism evidence="2 3">
    <name type="scientific">Pseudovirgaria hyperparasitica</name>
    <dbReference type="NCBI Taxonomy" id="470096"/>
    <lineage>
        <taxon>Eukaryota</taxon>
        <taxon>Fungi</taxon>
        <taxon>Dikarya</taxon>
        <taxon>Ascomycota</taxon>
        <taxon>Pezizomycotina</taxon>
        <taxon>Dothideomycetes</taxon>
        <taxon>Dothideomycetes incertae sedis</taxon>
        <taxon>Acrospermales</taxon>
        <taxon>Acrospermaceae</taxon>
        <taxon>Pseudovirgaria</taxon>
    </lineage>
</organism>
<dbReference type="RefSeq" id="XP_033595866.1">
    <property type="nucleotide sequence ID" value="XM_033739854.1"/>
</dbReference>
<keyword evidence="3" id="KW-1185">Reference proteome</keyword>
<reference evidence="2" key="1">
    <citation type="journal article" date="2020" name="Stud. Mycol.">
        <title>101 Dothideomycetes genomes: a test case for predicting lifestyles and emergence of pathogens.</title>
        <authorList>
            <person name="Haridas S."/>
            <person name="Albert R."/>
            <person name="Binder M."/>
            <person name="Bloem J."/>
            <person name="Labutti K."/>
            <person name="Salamov A."/>
            <person name="Andreopoulos B."/>
            <person name="Baker S."/>
            <person name="Barry K."/>
            <person name="Bills G."/>
            <person name="Bluhm B."/>
            <person name="Cannon C."/>
            <person name="Castanera R."/>
            <person name="Culley D."/>
            <person name="Daum C."/>
            <person name="Ezra D."/>
            <person name="Gonzalez J."/>
            <person name="Henrissat B."/>
            <person name="Kuo A."/>
            <person name="Liang C."/>
            <person name="Lipzen A."/>
            <person name="Lutzoni F."/>
            <person name="Magnuson J."/>
            <person name="Mondo S."/>
            <person name="Nolan M."/>
            <person name="Ohm R."/>
            <person name="Pangilinan J."/>
            <person name="Park H.-J."/>
            <person name="Ramirez L."/>
            <person name="Alfaro M."/>
            <person name="Sun H."/>
            <person name="Tritt A."/>
            <person name="Yoshinaga Y."/>
            <person name="Zwiers L.-H."/>
            <person name="Turgeon B."/>
            <person name="Goodwin S."/>
            <person name="Spatafora J."/>
            <person name="Crous P."/>
            <person name="Grigoriev I."/>
        </authorList>
    </citation>
    <scope>NUCLEOTIDE SEQUENCE</scope>
    <source>
        <strain evidence="2">CBS 121739</strain>
    </source>
</reference>
<gene>
    <name evidence="2" type="ORF">EJ05DRAFT_214179</name>
</gene>